<evidence type="ECO:0000313" key="2">
    <source>
        <dbReference type="EMBL" id="KAL0475590.1"/>
    </source>
</evidence>
<evidence type="ECO:0000313" key="3">
    <source>
        <dbReference type="Proteomes" id="UP001451303"/>
    </source>
</evidence>
<dbReference type="Proteomes" id="UP001451303">
    <property type="component" value="Unassembled WGS sequence"/>
</dbReference>
<name>A0ABR3DSE6_NEUIN</name>
<keyword evidence="3" id="KW-1185">Reference proteome</keyword>
<gene>
    <name evidence="2" type="ORF">QR685DRAFT_594131</name>
</gene>
<feature type="region of interest" description="Disordered" evidence="1">
    <location>
        <begin position="31"/>
        <end position="51"/>
    </location>
</feature>
<organism evidence="2 3">
    <name type="scientific">Neurospora intermedia</name>
    <dbReference type="NCBI Taxonomy" id="5142"/>
    <lineage>
        <taxon>Eukaryota</taxon>
        <taxon>Fungi</taxon>
        <taxon>Dikarya</taxon>
        <taxon>Ascomycota</taxon>
        <taxon>Pezizomycotina</taxon>
        <taxon>Sordariomycetes</taxon>
        <taxon>Sordariomycetidae</taxon>
        <taxon>Sordariales</taxon>
        <taxon>Sordariaceae</taxon>
        <taxon>Neurospora</taxon>
    </lineage>
</organism>
<reference evidence="2 3" key="1">
    <citation type="submission" date="2023-09" db="EMBL/GenBank/DDBJ databases">
        <title>Multi-omics analysis of a traditional fermented food reveals byproduct-associated fungal strains for waste-to-food upcycling.</title>
        <authorList>
            <consortium name="Lawrence Berkeley National Laboratory"/>
            <person name="Rekdal V.M."/>
            <person name="Villalobos-Escobedo J.M."/>
            <person name="Rodriguez-Valeron N."/>
            <person name="Garcia M.O."/>
            <person name="Vasquez D.P."/>
            <person name="Damayanti I."/>
            <person name="Sorensen P.M."/>
            <person name="Baidoo E.E."/>
            <person name="De Carvalho A.C."/>
            <person name="Riley R."/>
            <person name="Lipzen A."/>
            <person name="He G."/>
            <person name="Yan M."/>
            <person name="Haridas S."/>
            <person name="Daum C."/>
            <person name="Yoshinaga Y."/>
            <person name="Ng V."/>
            <person name="Grigoriev I.V."/>
            <person name="Munk R."/>
            <person name="Nuraida L."/>
            <person name="Wijaya C.H."/>
            <person name="Morales P.-C."/>
            <person name="Keasling J.D."/>
        </authorList>
    </citation>
    <scope>NUCLEOTIDE SEQUENCE [LARGE SCALE GENOMIC DNA]</scope>
    <source>
        <strain evidence="2 3">FGSC 2613</strain>
    </source>
</reference>
<proteinExistence type="predicted"/>
<evidence type="ECO:0000256" key="1">
    <source>
        <dbReference type="SAM" id="MobiDB-lite"/>
    </source>
</evidence>
<sequence length="131" mass="14728">MTHASHMVRSHGFRMLITNSSILTPIPRTYPDPDPGYEATHKPPTSATPRYPIKPVLSPGTTHRARWTIAIQALISVLGQDAVLIDSALSGRRNRLPWFHGPAERYIEDRQELGIWRTGTESERFRGAGFI</sequence>
<accession>A0ABR3DSE6</accession>
<comment type="caution">
    <text evidence="2">The sequence shown here is derived from an EMBL/GenBank/DDBJ whole genome shotgun (WGS) entry which is preliminary data.</text>
</comment>
<protein>
    <submittedName>
        <fullName evidence="2">Uncharacterized protein</fullName>
    </submittedName>
</protein>
<dbReference type="EMBL" id="JAVLET010000001">
    <property type="protein sequence ID" value="KAL0475590.1"/>
    <property type="molecule type" value="Genomic_DNA"/>
</dbReference>